<dbReference type="GO" id="GO:0016787">
    <property type="term" value="F:hydrolase activity"/>
    <property type="evidence" value="ECO:0007669"/>
    <property type="project" value="UniProtKB-KW"/>
</dbReference>
<dbReference type="PANTHER" id="PTHR12302">
    <property type="entry name" value="EBNA2 BINDING PROTEIN P100"/>
    <property type="match status" value="1"/>
</dbReference>
<organism evidence="6">
    <name type="scientific">marine metagenome</name>
    <dbReference type="NCBI Taxonomy" id="408172"/>
    <lineage>
        <taxon>unclassified sequences</taxon>
        <taxon>metagenomes</taxon>
        <taxon>ecological metagenomes</taxon>
    </lineage>
</organism>
<gene>
    <name evidence="6" type="ORF">METZ01_LOCUS412958</name>
</gene>
<dbReference type="GO" id="GO:0004519">
    <property type="term" value="F:endonuclease activity"/>
    <property type="evidence" value="ECO:0007669"/>
    <property type="project" value="UniProtKB-KW"/>
</dbReference>
<dbReference type="InterPro" id="IPR002071">
    <property type="entry name" value="Thermonucl_AS"/>
</dbReference>
<accession>A0A382WNF7</accession>
<dbReference type="Gene3D" id="2.40.50.90">
    <property type="match status" value="1"/>
</dbReference>
<evidence type="ECO:0000256" key="4">
    <source>
        <dbReference type="SAM" id="Phobius"/>
    </source>
</evidence>
<dbReference type="GO" id="GO:0003676">
    <property type="term" value="F:nucleic acid binding"/>
    <property type="evidence" value="ECO:0007669"/>
    <property type="project" value="InterPro"/>
</dbReference>
<feature type="non-terminal residue" evidence="6">
    <location>
        <position position="1"/>
    </location>
</feature>
<reference evidence="6" key="1">
    <citation type="submission" date="2018-05" db="EMBL/GenBank/DDBJ databases">
        <authorList>
            <person name="Lanie J.A."/>
            <person name="Ng W.-L."/>
            <person name="Kazmierczak K.M."/>
            <person name="Andrzejewski T.M."/>
            <person name="Davidsen T.M."/>
            <person name="Wayne K.J."/>
            <person name="Tettelin H."/>
            <person name="Glass J.I."/>
            <person name="Rusch D."/>
            <person name="Podicherti R."/>
            <person name="Tsui H.-C.T."/>
            <person name="Winkler M.E."/>
        </authorList>
    </citation>
    <scope>NUCLEOTIDE SEQUENCE</scope>
</reference>
<sequence length="258" mass="29761">VNIKLRVTALFIFILVLFAIITISPSAKTLQGKVVKVVDGDTITILDGRGFRYRIRLAGIDAPEKGQPYGKESTKNLKWHVYGKEITVEYSKYDRYGRIVGKVLIDSNRDMFCLMVNCIRKMDVGLEQINAGTAWHYKRYKNEQSKEDQTLYSTTERGARKKQLGLWSDKKPTPPWEWRKNNKLEALRKRFNATGAKEKTYAQALRMDPDQLKKFLDEAIWNAFKASGLEEEEFAVEFKVSPDKLKSILERKGDEGKE</sequence>
<evidence type="ECO:0000313" key="6">
    <source>
        <dbReference type="EMBL" id="SVD60104.1"/>
    </source>
</evidence>
<evidence type="ECO:0000259" key="5">
    <source>
        <dbReference type="PROSITE" id="PS50830"/>
    </source>
</evidence>
<dbReference type="EMBL" id="UINC01161107">
    <property type="protein sequence ID" value="SVD60104.1"/>
    <property type="molecule type" value="Genomic_DNA"/>
</dbReference>
<feature type="transmembrane region" description="Helical" evidence="4">
    <location>
        <begin position="7"/>
        <end position="27"/>
    </location>
</feature>
<keyword evidence="4" id="KW-0812">Transmembrane</keyword>
<evidence type="ECO:0000256" key="1">
    <source>
        <dbReference type="ARBA" id="ARBA00022722"/>
    </source>
</evidence>
<protein>
    <recommendedName>
        <fullName evidence="5">TNase-like domain-containing protein</fullName>
    </recommendedName>
</protein>
<dbReference type="Pfam" id="PF00565">
    <property type="entry name" value="SNase"/>
    <property type="match status" value="1"/>
</dbReference>
<evidence type="ECO:0000256" key="3">
    <source>
        <dbReference type="ARBA" id="ARBA00022801"/>
    </source>
</evidence>
<dbReference type="PROSITE" id="PS01123">
    <property type="entry name" value="TNASE_1"/>
    <property type="match status" value="1"/>
</dbReference>
<evidence type="ECO:0000256" key="2">
    <source>
        <dbReference type="ARBA" id="ARBA00022759"/>
    </source>
</evidence>
<keyword evidence="4" id="KW-1133">Transmembrane helix</keyword>
<dbReference type="SUPFAM" id="SSF50199">
    <property type="entry name" value="Staphylococcal nuclease"/>
    <property type="match status" value="1"/>
</dbReference>
<name>A0A382WNF7_9ZZZZ</name>
<dbReference type="PROSITE" id="PS50830">
    <property type="entry name" value="TNASE_3"/>
    <property type="match status" value="1"/>
</dbReference>
<keyword evidence="4" id="KW-0472">Membrane</keyword>
<feature type="domain" description="TNase-like" evidence="5">
    <location>
        <begin position="28"/>
        <end position="169"/>
    </location>
</feature>
<proteinExistence type="predicted"/>
<dbReference type="SMART" id="SM00318">
    <property type="entry name" value="SNc"/>
    <property type="match status" value="1"/>
</dbReference>
<keyword evidence="3" id="KW-0378">Hydrolase</keyword>
<dbReference type="InterPro" id="IPR016071">
    <property type="entry name" value="Staphylococal_nuclease_OB-fold"/>
</dbReference>
<dbReference type="AlphaFoldDB" id="A0A382WNF7"/>
<dbReference type="InterPro" id="IPR035437">
    <property type="entry name" value="SNase_OB-fold_sf"/>
</dbReference>
<feature type="non-terminal residue" evidence="6">
    <location>
        <position position="258"/>
    </location>
</feature>
<keyword evidence="2" id="KW-0255">Endonuclease</keyword>
<dbReference type="PANTHER" id="PTHR12302:SF3">
    <property type="entry name" value="SERINE_THREONINE-PROTEIN KINASE 31"/>
    <property type="match status" value="1"/>
</dbReference>
<keyword evidence="1" id="KW-0540">Nuclease</keyword>